<protein>
    <submittedName>
        <fullName evidence="1">Uncharacterized protein</fullName>
    </submittedName>
</protein>
<keyword evidence="2" id="KW-1185">Reference proteome</keyword>
<sequence length="88" mass="10381">MAFYDGVTTSVDKGRAMDTTCVQLWSPQHKKDRELLERVQRRATKMMRGMEHLSYEDRLRELGLFSREKRRLQGDLTVAFQNLKGAYK</sequence>
<gene>
    <name evidence="1" type="ORF">QYF61_015654</name>
</gene>
<proteinExistence type="predicted"/>
<dbReference type="EMBL" id="JAUNZN010000009">
    <property type="protein sequence ID" value="KAK4816340.1"/>
    <property type="molecule type" value="Genomic_DNA"/>
</dbReference>
<evidence type="ECO:0000313" key="1">
    <source>
        <dbReference type="EMBL" id="KAK4816340.1"/>
    </source>
</evidence>
<evidence type="ECO:0000313" key="2">
    <source>
        <dbReference type="Proteomes" id="UP001333110"/>
    </source>
</evidence>
<comment type="caution">
    <text evidence="1">The sequence shown here is derived from an EMBL/GenBank/DDBJ whole genome shotgun (WGS) entry which is preliminary data.</text>
</comment>
<accession>A0AAN7NIL9</accession>
<dbReference type="Proteomes" id="UP001333110">
    <property type="component" value="Unassembled WGS sequence"/>
</dbReference>
<organism evidence="1 2">
    <name type="scientific">Mycteria americana</name>
    <name type="common">Wood stork</name>
    <dbReference type="NCBI Taxonomy" id="33587"/>
    <lineage>
        <taxon>Eukaryota</taxon>
        <taxon>Metazoa</taxon>
        <taxon>Chordata</taxon>
        <taxon>Craniata</taxon>
        <taxon>Vertebrata</taxon>
        <taxon>Euteleostomi</taxon>
        <taxon>Archelosauria</taxon>
        <taxon>Archosauria</taxon>
        <taxon>Dinosauria</taxon>
        <taxon>Saurischia</taxon>
        <taxon>Theropoda</taxon>
        <taxon>Coelurosauria</taxon>
        <taxon>Aves</taxon>
        <taxon>Neognathae</taxon>
        <taxon>Neoaves</taxon>
        <taxon>Aequornithes</taxon>
        <taxon>Ciconiiformes</taxon>
        <taxon>Ciconiidae</taxon>
        <taxon>Mycteria</taxon>
    </lineage>
</organism>
<name>A0AAN7NIL9_MYCAM</name>
<dbReference type="AlphaFoldDB" id="A0AAN7NIL9"/>
<reference evidence="1 2" key="1">
    <citation type="journal article" date="2023" name="J. Hered.">
        <title>Chromosome-level genome of the wood stork (Mycteria americana) provides insight into avian chromosome evolution.</title>
        <authorList>
            <person name="Flamio R. Jr."/>
            <person name="Ramstad K.M."/>
        </authorList>
    </citation>
    <scope>NUCLEOTIDE SEQUENCE [LARGE SCALE GENOMIC DNA]</scope>
    <source>
        <strain evidence="1">JAX WOST 10</strain>
    </source>
</reference>